<dbReference type="InterPro" id="IPR002781">
    <property type="entry name" value="TM_pro_TauE-like"/>
</dbReference>
<feature type="transmembrane region" description="Helical" evidence="8">
    <location>
        <begin position="102"/>
        <end position="122"/>
    </location>
</feature>
<dbReference type="EMBL" id="JACDXX010000017">
    <property type="protein sequence ID" value="MCB5411539.1"/>
    <property type="molecule type" value="Genomic_DNA"/>
</dbReference>
<evidence type="ECO:0000256" key="1">
    <source>
        <dbReference type="ARBA" id="ARBA00004651"/>
    </source>
</evidence>
<evidence type="ECO:0000256" key="6">
    <source>
        <dbReference type="ARBA" id="ARBA00022989"/>
    </source>
</evidence>
<dbReference type="PANTHER" id="PTHR30269:SF37">
    <property type="entry name" value="MEMBRANE TRANSPORTER PROTEIN"/>
    <property type="match status" value="1"/>
</dbReference>
<evidence type="ECO:0000256" key="8">
    <source>
        <dbReference type="RuleBase" id="RU363041"/>
    </source>
</evidence>
<dbReference type="Pfam" id="PF01925">
    <property type="entry name" value="TauE"/>
    <property type="match status" value="1"/>
</dbReference>
<feature type="transmembrane region" description="Helical" evidence="8">
    <location>
        <begin position="12"/>
        <end position="40"/>
    </location>
</feature>
<keyword evidence="4 8" id="KW-1003">Cell membrane</keyword>
<keyword evidence="5 8" id="KW-0812">Transmembrane</keyword>
<feature type="transmembrane region" description="Helical" evidence="8">
    <location>
        <begin position="77"/>
        <end position="96"/>
    </location>
</feature>
<evidence type="ECO:0000256" key="3">
    <source>
        <dbReference type="ARBA" id="ARBA00022448"/>
    </source>
</evidence>
<dbReference type="RefSeq" id="WP_226937010.1">
    <property type="nucleotide sequence ID" value="NZ_JACDXX010000017.1"/>
</dbReference>
<evidence type="ECO:0000256" key="7">
    <source>
        <dbReference type="ARBA" id="ARBA00023136"/>
    </source>
</evidence>
<name>A0ABS8CQ92_9RHOB</name>
<dbReference type="PANTHER" id="PTHR30269">
    <property type="entry name" value="TRANSMEMBRANE PROTEIN YFCA"/>
    <property type="match status" value="1"/>
</dbReference>
<comment type="subcellular location">
    <subcellularLocation>
        <location evidence="1 8">Cell membrane</location>
        <topology evidence="1 8">Multi-pass membrane protein</topology>
    </subcellularLocation>
</comment>
<keyword evidence="10" id="KW-1185">Reference proteome</keyword>
<accession>A0ABS8CQ92</accession>
<evidence type="ECO:0000256" key="2">
    <source>
        <dbReference type="ARBA" id="ARBA00009142"/>
    </source>
</evidence>
<keyword evidence="6 8" id="KW-1133">Transmembrane helix</keyword>
<keyword evidence="3" id="KW-0813">Transport</keyword>
<sequence>MIPYDLTFAGMLWIGLAVFIAGLVRGYSGFGFAALVVTAASLVTHPLHFVAVALLCEFLLSAQLWRASRDEIDWGRIRPLLLGAAIAMPPGIWALVSLPEAWARGAIAGFVLLMCLVLMRGWRMTKPAGLRGNFIAGLASGLANGPGMGGLPVAAFFAAQPIPANVFRATLIAYFPLLDVLSIPMFTLSGMVTRETFLATALFLPVALLGNFLGARRFIAADPAGFRRFVVCLLAGLATIALGHAMI</sequence>
<dbReference type="InterPro" id="IPR052017">
    <property type="entry name" value="TSUP"/>
</dbReference>
<feature type="transmembrane region" description="Helical" evidence="8">
    <location>
        <begin position="46"/>
        <end position="65"/>
    </location>
</feature>
<comment type="caution">
    <text evidence="9">The sequence shown here is derived from an EMBL/GenBank/DDBJ whole genome shotgun (WGS) entry which is preliminary data.</text>
</comment>
<evidence type="ECO:0000256" key="5">
    <source>
        <dbReference type="ARBA" id="ARBA00022692"/>
    </source>
</evidence>
<proteinExistence type="inferred from homology"/>
<feature type="transmembrane region" description="Helical" evidence="8">
    <location>
        <begin position="171"/>
        <end position="189"/>
    </location>
</feature>
<feature type="transmembrane region" description="Helical" evidence="8">
    <location>
        <begin position="196"/>
        <end position="214"/>
    </location>
</feature>
<dbReference type="Proteomes" id="UP001198571">
    <property type="component" value="Unassembled WGS sequence"/>
</dbReference>
<evidence type="ECO:0000313" key="10">
    <source>
        <dbReference type="Proteomes" id="UP001198571"/>
    </source>
</evidence>
<feature type="transmembrane region" description="Helical" evidence="8">
    <location>
        <begin position="226"/>
        <end position="246"/>
    </location>
</feature>
<evidence type="ECO:0000313" key="9">
    <source>
        <dbReference type="EMBL" id="MCB5411539.1"/>
    </source>
</evidence>
<organism evidence="9 10">
    <name type="scientific">Pseudogemmobacter faecipullorum</name>
    <dbReference type="NCBI Taxonomy" id="2755041"/>
    <lineage>
        <taxon>Bacteria</taxon>
        <taxon>Pseudomonadati</taxon>
        <taxon>Pseudomonadota</taxon>
        <taxon>Alphaproteobacteria</taxon>
        <taxon>Rhodobacterales</taxon>
        <taxon>Paracoccaceae</taxon>
        <taxon>Pseudogemmobacter</taxon>
    </lineage>
</organism>
<gene>
    <name evidence="9" type="ORF">H0485_16230</name>
</gene>
<protein>
    <recommendedName>
        <fullName evidence="8">Probable membrane transporter protein</fullName>
    </recommendedName>
</protein>
<reference evidence="9 10" key="1">
    <citation type="submission" date="2020-07" db="EMBL/GenBank/DDBJ databases">
        <title>Pseudogemmobacter sp. nov., isolated from poultry manure in Taiwan.</title>
        <authorList>
            <person name="Lin S.-Y."/>
            <person name="Tang Y.-S."/>
            <person name="Young C.-C."/>
        </authorList>
    </citation>
    <scope>NUCLEOTIDE SEQUENCE [LARGE SCALE GENOMIC DNA]</scope>
    <source>
        <strain evidence="9 10">CC-YST710</strain>
    </source>
</reference>
<comment type="similarity">
    <text evidence="2 8">Belongs to the 4-toluene sulfonate uptake permease (TSUP) (TC 2.A.102) family.</text>
</comment>
<evidence type="ECO:0000256" key="4">
    <source>
        <dbReference type="ARBA" id="ARBA00022475"/>
    </source>
</evidence>
<keyword evidence="7 8" id="KW-0472">Membrane</keyword>
<feature type="transmembrane region" description="Helical" evidence="8">
    <location>
        <begin position="134"/>
        <end position="159"/>
    </location>
</feature>